<name>A0AAN6WIL3_9PEZI</name>
<evidence type="ECO:0000313" key="8">
    <source>
        <dbReference type="Proteomes" id="UP001302126"/>
    </source>
</evidence>
<keyword evidence="2" id="KW-0862">Zinc</keyword>
<dbReference type="GO" id="GO:0000978">
    <property type="term" value="F:RNA polymerase II cis-regulatory region sequence-specific DNA binding"/>
    <property type="evidence" value="ECO:0007669"/>
    <property type="project" value="TreeGrafter"/>
</dbReference>
<evidence type="ECO:0008006" key="9">
    <source>
        <dbReference type="Google" id="ProtNLM"/>
    </source>
</evidence>
<proteinExistence type="predicted"/>
<dbReference type="EMBL" id="MU864657">
    <property type="protein sequence ID" value="KAK4182459.1"/>
    <property type="molecule type" value="Genomic_DNA"/>
</dbReference>
<dbReference type="PANTHER" id="PTHR31944:SF131">
    <property type="entry name" value="HEME-RESPONSIVE ZINC FINGER TRANSCRIPTION FACTOR HAP1"/>
    <property type="match status" value="1"/>
</dbReference>
<evidence type="ECO:0000256" key="3">
    <source>
        <dbReference type="ARBA" id="ARBA00023015"/>
    </source>
</evidence>
<keyword evidence="6" id="KW-0539">Nucleus</keyword>
<dbReference type="AlphaFoldDB" id="A0AAN6WIL3"/>
<evidence type="ECO:0000256" key="2">
    <source>
        <dbReference type="ARBA" id="ARBA00022833"/>
    </source>
</evidence>
<keyword evidence="1" id="KW-0479">Metal-binding</keyword>
<gene>
    <name evidence="7" type="ORF">QBC35DRAFT_547568</name>
</gene>
<reference evidence="7" key="1">
    <citation type="journal article" date="2023" name="Mol. Phylogenet. Evol.">
        <title>Genome-scale phylogeny and comparative genomics of the fungal order Sordariales.</title>
        <authorList>
            <person name="Hensen N."/>
            <person name="Bonometti L."/>
            <person name="Westerberg I."/>
            <person name="Brannstrom I.O."/>
            <person name="Guillou S."/>
            <person name="Cros-Aarteil S."/>
            <person name="Calhoun S."/>
            <person name="Haridas S."/>
            <person name="Kuo A."/>
            <person name="Mondo S."/>
            <person name="Pangilinan J."/>
            <person name="Riley R."/>
            <person name="LaButti K."/>
            <person name="Andreopoulos B."/>
            <person name="Lipzen A."/>
            <person name="Chen C."/>
            <person name="Yan M."/>
            <person name="Daum C."/>
            <person name="Ng V."/>
            <person name="Clum A."/>
            <person name="Steindorff A."/>
            <person name="Ohm R.A."/>
            <person name="Martin F."/>
            <person name="Silar P."/>
            <person name="Natvig D.O."/>
            <person name="Lalanne C."/>
            <person name="Gautier V."/>
            <person name="Ament-Velasquez S.L."/>
            <person name="Kruys A."/>
            <person name="Hutchinson M.I."/>
            <person name="Powell A.J."/>
            <person name="Barry K."/>
            <person name="Miller A.N."/>
            <person name="Grigoriev I.V."/>
            <person name="Debuchy R."/>
            <person name="Gladieux P."/>
            <person name="Hiltunen Thoren M."/>
            <person name="Johannesson H."/>
        </authorList>
    </citation>
    <scope>NUCLEOTIDE SEQUENCE</scope>
    <source>
        <strain evidence="7">PSN309</strain>
    </source>
</reference>
<evidence type="ECO:0000256" key="5">
    <source>
        <dbReference type="ARBA" id="ARBA00023163"/>
    </source>
</evidence>
<keyword evidence="5" id="KW-0804">Transcription</keyword>
<dbReference type="PANTHER" id="PTHR31944">
    <property type="entry name" value="HEME-RESPONSIVE ZINC FINGER TRANSCRIPTION FACTOR HAP1"/>
    <property type="match status" value="1"/>
</dbReference>
<organism evidence="7 8">
    <name type="scientific">Podospora australis</name>
    <dbReference type="NCBI Taxonomy" id="1536484"/>
    <lineage>
        <taxon>Eukaryota</taxon>
        <taxon>Fungi</taxon>
        <taxon>Dikarya</taxon>
        <taxon>Ascomycota</taxon>
        <taxon>Pezizomycotina</taxon>
        <taxon>Sordariomycetes</taxon>
        <taxon>Sordariomycetidae</taxon>
        <taxon>Sordariales</taxon>
        <taxon>Podosporaceae</taxon>
        <taxon>Podospora</taxon>
    </lineage>
</organism>
<evidence type="ECO:0000256" key="6">
    <source>
        <dbReference type="ARBA" id="ARBA00023242"/>
    </source>
</evidence>
<keyword evidence="3" id="KW-0805">Transcription regulation</keyword>
<evidence type="ECO:0000256" key="4">
    <source>
        <dbReference type="ARBA" id="ARBA00023125"/>
    </source>
</evidence>
<protein>
    <recommendedName>
        <fullName evidence="9">Transcription factor domain-containing protein</fullName>
    </recommendedName>
</protein>
<dbReference type="InterPro" id="IPR051430">
    <property type="entry name" value="Fungal_TF_Env_Response"/>
</dbReference>
<dbReference type="CDD" id="cd12148">
    <property type="entry name" value="fungal_TF_MHR"/>
    <property type="match status" value="1"/>
</dbReference>
<keyword evidence="8" id="KW-1185">Reference proteome</keyword>
<accession>A0AAN6WIL3</accession>
<evidence type="ECO:0000313" key="7">
    <source>
        <dbReference type="EMBL" id="KAK4182459.1"/>
    </source>
</evidence>
<dbReference type="GO" id="GO:0001228">
    <property type="term" value="F:DNA-binding transcription activator activity, RNA polymerase II-specific"/>
    <property type="evidence" value="ECO:0007669"/>
    <property type="project" value="TreeGrafter"/>
</dbReference>
<dbReference type="GO" id="GO:0046872">
    <property type="term" value="F:metal ion binding"/>
    <property type="evidence" value="ECO:0007669"/>
    <property type="project" value="UniProtKB-KW"/>
</dbReference>
<comment type="caution">
    <text evidence="7">The sequence shown here is derived from an EMBL/GenBank/DDBJ whole genome shotgun (WGS) entry which is preliminary data.</text>
</comment>
<dbReference type="GO" id="GO:0005634">
    <property type="term" value="C:nucleus"/>
    <property type="evidence" value="ECO:0007669"/>
    <property type="project" value="TreeGrafter"/>
</dbReference>
<dbReference type="Proteomes" id="UP001302126">
    <property type="component" value="Unassembled WGS sequence"/>
</dbReference>
<evidence type="ECO:0000256" key="1">
    <source>
        <dbReference type="ARBA" id="ARBA00022723"/>
    </source>
</evidence>
<sequence>MNHKHCHQEGVTIPAPVQQARVQPVLHPDAIQVHNIQGHWYGHRPNGLGNTGLTWYQPFATFPRMEPVIAVLEIEGPRLTALPHGDAAEDQRLLQDLLDKFQKFPKNPEPGTGPTALTLHLSDPTTIRQLLPPRSIAEKLAQTYAMTFNTVFRVIDWNNFDRKLAKLLAADDFELRIAQMEDADTLVSKLLLIIALGAITWSSNNTDLIPKDALKSWIAYGKDWLASKMTGGLKPNLNTTQIMCLLRIAQHLHFDNQAVDQATYIEHHGLSNVGIQIGLHREPDRNLAAEEKELRRYI</sequence>
<reference evidence="7" key="2">
    <citation type="submission" date="2023-05" db="EMBL/GenBank/DDBJ databases">
        <authorList>
            <consortium name="Lawrence Berkeley National Laboratory"/>
            <person name="Steindorff A."/>
            <person name="Hensen N."/>
            <person name="Bonometti L."/>
            <person name="Westerberg I."/>
            <person name="Brannstrom I.O."/>
            <person name="Guillou S."/>
            <person name="Cros-Aarteil S."/>
            <person name="Calhoun S."/>
            <person name="Haridas S."/>
            <person name="Kuo A."/>
            <person name="Mondo S."/>
            <person name="Pangilinan J."/>
            <person name="Riley R."/>
            <person name="Labutti K."/>
            <person name="Andreopoulos B."/>
            <person name="Lipzen A."/>
            <person name="Chen C."/>
            <person name="Yanf M."/>
            <person name="Daum C."/>
            <person name="Ng V."/>
            <person name="Clum A."/>
            <person name="Ohm R."/>
            <person name="Martin F."/>
            <person name="Silar P."/>
            <person name="Natvig D."/>
            <person name="Lalanne C."/>
            <person name="Gautier V."/>
            <person name="Ament-Velasquez S.L."/>
            <person name="Kruys A."/>
            <person name="Hutchinson M.I."/>
            <person name="Powell A.J."/>
            <person name="Barry K."/>
            <person name="Miller A.N."/>
            <person name="Grigoriev I.V."/>
            <person name="Debuchy R."/>
            <person name="Gladieux P."/>
            <person name="Thoren M.H."/>
            <person name="Johannesson H."/>
        </authorList>
    </citation>
    <scope>NUCLEOTIDE SEQUENCE</scope>
    <source>
        <strain evidence="7">PSN309</strain>
    </source>
</reference>
<keyword evidence="4" id="KW-0238">DNA-binding</keyword>